<reference evidence="8" key="1">
    <citation type="submission" date="2023-03" db="EMBL/GenBank/DDBJ databases">
        <title>Draft genome sequence of a Mycolicibacterium mageritense strain H4_3_1 isolated from a hybrid biological-inorganic system reactor.</title>
        <authorList>
            <person name="Feng X."/>
            <person name="Kazama D."/>
            <person name="Sato K."/>
            <person name="Kobayashi H."/>
        </authorList>
    </citation>
    <scope>NUCLEOTIDE SEQUENCE</scope>
    <source>
        <strain evidence="8">H4_3_1</strain>
    </source>
</reference>
<dbReference type="GO" id="GO:0043190">
    <property type="term" value="C:ATP-binding cassette (ABC) transporter complex"/>
    <property type="evidence" value="ECO:0007669"/>
    <property type="project" value="InterPro"/>
</dbReference>
<evidence type="ECO:0000256" key="2">
    <source>
        <dbReference type="ARBA" id="ARBA00008034"/>
    </source>
</evidence>
<dbReference type="EMBL" id="AP027452">
    <property type="protein sequence ID" value="BDY32252.1"/>
    <property type="molecule type" value="Genomic_DNA"/>
</dbReference>
<evidence type="ECO:0000256" key="7">
    <source>
        <dbReference type="SAM" id="Phobius"/>
    </source>
</evidence>
<dbReference type="RefSeq" id="WP_276821845.1">
    <property type="nucleotide sequence ID" value="NZ_AP027452.1"/>
</dbReference>
<evidence type="ECO:0000256" key="6">
    <source>
        <dbReference type="RuleBase" id="RU003943"/>
    </source>
</evidence>
<keyword evidence="3 6" id="KW-0812">Transmembrane</keyword>
<dbReference type="InterPro" id="IPR037294">
    <property type="entry name" value="ABC_BtuC-like"/>
</dbReference>
<keyword evidence="4 7" id="KW-1133">Transmembrane helix</keyword>
<feature type="transmembrane region" description="Helical" evidence="7">
    <location>
        <begin position="96"/>
        <end position="116"/>
    </location>
</feature>
<feature type="transmembrane region" description="Helical" evidence="7">
    <location>
        <begin position="51"/>
        <end position="84"/>
    </location>
</feature>
<proteinExistence type="inferred from homology"/>
<comment type="similarity">
    <text evidence="2 6">Belongs to the ABC-3 integral membrane protein family.</text>
</comment>
<evidence type="ECO:0000256" key="4">
    <source>
        <dbReference type="ARBA" id="ARBA00022989"/>
    </source>
</evidence>
<dbReference type="AlphaFoldDB" id="A0AAI8U118"/>
<feature type="transmembrane region" description="Helical" evidence="7">
    <location>
        <begin position="15"/>
        <end position="39"/>
    </location>
</feature>
<dbReference type="PANTHER" id="PTHR30477:SF13">
    <property type="entry name" value="IRON TRANSPORT SYSTEM MEMBRANE PROTEIN HI_0360-RELATED"/>
    <property type="match status" value="1"/>
</dbReference>
<organism evidence="8 9">
    <name type="scientific">Mycolicibacterium mageritense</name>
    <name type="common">Mycobacterium mageritense</name>
    <dbReference type="NCBI Taxonomy" id="53462"/>
    <lineage>
        <taxon>Bacteria</taxon>
        <taxon>Bacillati</taxon>
        <taxon>Actinomycetota</taxon>
        <taxon>Actinomycetes</taxon>
        <taxon>Mycobacteriales</taxon>
        <taxon>Mycobacteriaceae</taxon>
        <taxon>Mycolicibacterium</taxon>
    </lineage>
</organism>
<dbReference type="InterPro" id="IPR001626">
    <property type="entry name" value="ABC_TroCD"/>
</dbReference>
<evidence type="ECO:0000256" key="1">
    <source>
        <dbReference type="ARBA" id="ARBA00004141"/>
    </source>
</evidence>
<feature type="transmembrane region" description="Helical" evidence="7">
    <location>
        <begin position="249"/>
        <end position="268"/>
    </location>
</feature>
<dbReference type="SUPFAM" id="SSF81345">
    <property type="entry name" value="ABC transporter involved in vitamin B12 uptake, BtuC"/>
    <property type="match status" value="1"/>
</dbReference>
<evidence type="ECO:0000256" key="3">
    <source>
        <dbReference type="ARBA" id="ARBA00022692"/>
    </source>
</evidence>
<dbReference type="Proteomes" id="UP001241092">
    <property type="component" value="Chromosome"/>
</dbReference>
<evidence type="ECO:0000313" key="9">
    <source>
        <dbReference type="Proteomes" id="UP001241092"/>
    </source>
</evidence>
<comment type="subcellular location">
    <subcellularLocation>
        <location evidence="6">Cell membrane</location>
        <topology evidence="6">Multi-pass membrane protein</topology>
    </subcellularLocation>
    <subcellularLocation>
        <location evidence="1">Membrane</location>
        <topology evidence="1">Multi-pass membrane protein</topology>
    </subcellularLocation>
</comment>
<feature type="transmembrane region" description="Helical" evidence="7">
    <location>
        <begin position="183"/>
        <end position="208"/>
    </location>
</feature>
<protein>
    <submittedName>
        <fullName evidence="8">Manganese transport system membrane protein MntB</fullName>
    </submittedName>
</protein>
<dbReference type="PANTHER" id="PTHR30477">
    <property type="entry name" value="ABC-TRANSPORTER METAL-BINDING PROTEIN"/>
    <property type="match status" value="1"/>
</dbReference>
<accession>A0AAI8U118</accession>
<keyword evidence="6" id="KW-0813">Transport</keyword>
<feature type="transmembrane region" description="Helical" evidence="7">
    <location>
        <begin position="220"/>
        <end position="243"/>
    </location>
</feature>
<feature type="transmembrane region" description="Helical" evidence="7">
    <location>
        <begin position="137"/>
        <end position="163"/>
    </location>
</feature>
<dbReference type="Gene3D" id="1.10.3470.10">
    <property type="entry name" value="ABC transporter involved in vitamin B12 uptake, BtuC"/>
    <property type="match status" value="1"/>
</dbReference>
<dbReference type="GO" id="GO:0055085">
    <property type="term" value="P:transmembrane transport"/>
    <property type="evidence" value="ECO:0007669"/>
    <property type="project" value="InterPro"/>
</dbReference>
<name>A0AAI8U118_MYCME</name>
<gene>
    <name evidence="8" type="primary">mntB_4</name>
    <name evidence="8" type="ORF">hbim_06215</name>
</gene>
<dbReference type="GO" id="GO:0010043">
    <property type="term" value="P:response to zinc ion"/>
    <property type="evidence" value="ECO:0007669"/>
    <property type="project" value="TreeGrafter"/>
</dbReference>
<sequence length="296" mass="30023">MSWCAWLVAPFSYDFMVRAAIATAAVCVAAPLCGIWALSRRLVYLTDAMSHGILAGVAAASLLGSSLLVGGLIAAVAMALFVSVLAVRARVPEDGAIGVVGQGLFALGVVGVSLQSDPRALAHILFGNPLTVDRTDVIVDSALAVSVTLAITALRPVLLATTFDAAHARTVGIRVGLVDSTLLVVLSLTVVGAMVTVGVLMAVTLVIAPAVTARLLGRSLNAMLAIAIGAGLTAGTIGLLMSYHASLPTGPTVAITAVAQVALAAMWARPVRALHRTVVRASPTSDHGAAATRGRE</sequence>
<dbReference type="Pfam" id="PF00950">
    <property type="entry name" value="ABC-3"/>
    <property type="match status" value="1"/>
</dbReference>
<evidence type="ECO:0000256" key="5">
    <source>
        <dbReference type="ARBA" id="ARBA00023136"/>
    </source>
</evidence>
<evidence type="ECO:0000313" key="8">
    <source>
        <dbReference type="EMBL" id="BDY32252.1"/>
    </source>
</evidence>
<keyword evidence="5 7" id="KW-0472">Membrane</keyword>